<protein>
    <submittedName>
        <fullName evidence="5">G:T/U mismatch-specific DNA glycosylase</fullName>
        <ecNumber evidence="5">3.2.2.-</ecNumber>
    </submittedName>
</protein>
<dbReference type="PANTHER" id="PTHR12159">
    <property type="entry name" value="G/T AND G/U MISMATCH-SPECIFIC DNA GLYCOSYLASE"/>
    <property type="match status" value="1"/>
</dbReference>
<dbReference type="OrthoDB" id="9799921at2"/>
<dbReference type="EMBL" id="LT828648">
    <property type="protein sequence ID" value="SLM47539.1"/>
    <property type="molecule type" value="Genomic_DNA"/>
</dbReference>
<dbReference type="GO" id="GO:0008263">
    <property type="term" value="F:pyrimidine-specific mismatch base pair DNA N-glycosylase activity"/>
    <property type="evidence" value="ECO:0007669"/>
    <property type="project" value="TreeGrafter"/>
</dbReference>
<evidence type="ECO:0000259" key="4">
    <source>
        <dbReference type="SMART" id="SM00986"/>
    </source>
</evidence>
<keyword evidence="5" id="KW-0326">Glycosidase</keyword>
<feature type="domain" description="Uracil-DNA glycosylase-like" evidence="4">
    <location>
        <begin position="14"/>
        <end position="172"/>
    </location>
</feature>
<dbReference type="RefSeq" id="WP_080886051.1">
    <property type="nucleotide sequence ID" value="NZ_LT828648.1"/>
</dbReference>
<sequence>MDKVSAPQTRLILPDYVRPGLRVLFVGINPGLRSAAIGHHFGGYSSRFWKLLFDAQLITEPLGPTQDFRLLEWGLGLTNVVARATAGIDALTARDYRLGAVRLLRLIRKNQPKIVAILGITPYRHIFRIPPGRPVDLGKQTVMLGTASIFVLPNPSGRNAHYPYGTMLESFCALRKAARP</sequence>
<gene>
    <name evidence="5" type="primary">mug</name>
    <name evidence="5" type="ORF">NSJP_1367</name>
</gene>
<keyword evidence="1" id="KW-0227">DNA damage</keyword>
<dbReference type="STRING" id="1325564.NSJP_1367"/>
<evidence type="ECO:0000313" key="5">
    <source>
        <dbReference type="EMBL" id="SLM47539.1"/>
    </source>
</evidence>
<dbReference type="EC" id="3.2.2.-" evidence="5"/>
<keyword evidence="3" id="KW-0234">DNA repair</keyword>
<keyword evidence="2 5" id="KW-0378">Hydrolase</keyword>
<dbReference type="Pfam" id="PF03167">
    <property type="entry name" value="UDG"/>
    <property type="match status" value="1"/>
</dbReference>
<evidence type="ECO:0000256" key="2">
    <source>
        <dbReference type="ARBA" id="ARBA00022801"/>
    </source>
</evidence>
<proteinExistence type="predicted"/>
<organism evidence="5 6">
    <name type="scientific">Nitrospira japonica</name>
    <dbReference type="NCBI Taxonomy" id="1325564"/>
    <lineage>
        <taxon>Bacteria</taxon>
        <taxon>Pseudomonadati</taxon>
        <taxon>Nitrospirota</taxon>
        <taxon>Nitrospiria</taxon>
        <taxon>Nitrospirales</taxon>
        <taxon>Nitrospiraceae</taxon>
        <taxon>Nitrospira</taxon>
    </lineage>
</organism>
<dbReference type="GO" id="GO:0006285">
    <property type="term" value="P:base-excision repair, AP site formation"/>
    <property type="evidence" value="ECO:0007669"/>
    <property type="project" value="InterPro"/>
</dbReference>
<dbReference type="Gene3D" id="3.40.470.10">
    <property type="entry name" value="Uracil-DNA glycosylase-like domain"/>
    <property type="match status" value="1"/>
</dbReference>
<dbReference type="InterPro" id="IPR036895">
    <property type="entry name" value="Uracil-DNA_glycosylase-like_sf"/>
</dbReference>
<dbReference type="InterPro" id="IPR015637">
    <property type="entry name" value="MUG/TDG"/>
</dbReference>
<keyword evidence="6" id="KW-1185">Reference proteome</keyword>
<accession>A0A1W1I3U3</accession>
<dbReference type="PANTHER" id="PTHR12159:SF9">
    <property type="entry name" value="G_T MISMATCH-SPECIFIC THYMINE DNA GLYCOSYLASE"/>
    <property type="match status" value="1"/>
</dbReference>
<dbReference type="SMART" id="SM00986">
    <property type="entry name" value="UDG"/>
    <property type="match status" value="1"/>
</dbReference>
<reference evidence="5 6" key="1">
    <citation type="submission" date="2017-03" db="EMBL/GenBank/DDBJ databases">
        <authorList>
            <person name="Afonso C.L."/>
            <person name="Miller P.J."/>
            <person name="Scott M.A."/>
            <person name="Spackman E."/>
            <person name="Goraichik I."/>
            <person name="Dimitrov K.M."/>
            <person name="Suarez D.L."/>
            <person name="Swayne D.E."/>
        </authorList>
    </citation>
    <scope>NUCLEOTIDE SEQUENCE [LARGE SCALE GENOMIC DNA]</scope>
    <source>
        <strain evidence="5">Genome sequencing of Nitrospira japonica strain NJ11</strain>
    </source>
</reference>
<dbReference type="CDD" id="cd10028">
    <property type="entry name" value="UDG-F2_TDG_MUG"/>
    <property type="match status" value="1"/>
</dbReference>
<dbReference type="KEGG" id="nja:NSJP_1367"/>
<dbReference type="AlphaFoldDB" id="A0A1W1I3U3"/>
<evidence type="ECO:0000256" key="1">
    <source>
        <dbReference type="ARBA" id="ARBA00022763"/>
    </source>
</evidence>
<evidence type="ECO:0000256" key="3">
    <source>
        <dbReference type="ARBA" id="ARBA00023204"/>
    </source>
</evidence>
<dbReference type="InterPro" id="IPR005122">
    <property type="entry name" value="Uracil-DNA_glycosylase-like"/>
</dbReference>
<name>A0A1W1I3U3_9BACT</name>
<dbReference type="SMART" id="SM00987">
    <property type="entry name" value="UreE_C"/>
    <property type="match status" value="1"/>
</dbReference>
<dbReference type="GO" id="GO:0004844">
    <property type="term" value="F:uracil DNA N-glycosylase activity"/>
    <property type="evidence" value="ECO:0007669"/>
    <property type="project" value="TreeGrafter"/>
</dbReference>
<evidence type="ECO:0000313" key="6">
    <source>
        <dbReference type="Proteomes" id="UP000192042"/>
    </source>
</evidence>
<dbReference type="Proteomes" id="UP000192042">
    <property type="component" value="Chromosome I"/>
</dbReference>
<dbReference type="SUPFAM" id="SSF52141">
    <property type="entry name" value="Uracil-DNA glycosylase-like"/>
    <property type="match status" value="1"/>
</dbReference>